<keyword evidence="5" id="KW-1185">Reference proteome</keyword>
<feature type="region of interest" description="Disordered" evidence="2">
    <location>
        <begin position="384"/>
        <end position="414"/>
    </location>
</feature>
<dbReference type="InterPro" id="IPR010095">
    <property type="entry name" value="Cas12f1-like_TNB"/>
</dbReference>
<feature type="compositionally biased region" description="Polar residues" evidence="2">
    <location>
        <begin position="194"/>
        <end position="209"/>
    </location>
</feature>
<gene>
    <name evidence="4" type="ORF">PSFLO_00389</name>
</gene>
<dbReference type="AlphaFoldDB" id="A0A5C3ERQ8"/>
<evidence type="ECO:0000313" key="4">
    <source>
        <dbReference type="EMBL" id="SPO34918.1"/>
    </source>
</evidence>
<dbReference type="EMBL" id="OOIP01000001">
    <property type="protein sequence ID" value="SPO34918.1"/>
    <property type="molecule type" value="Genomic_DNA"/>
</dbReference>
<dbReference type="PANTHER" id="PTHR36172">
    <property type="match status" value="1"/>
</dbReference>
<feature type="domain" description="Cas12f1-like TNB" evidence="3">
    <location>
        <begin position="762"/>
        <end position="825"/>
    </location>
</feature>
<feature type="compositionally biased region" description="Polar residues" evidence="2">
    <location>
        <begin position="222"/>
        <end position="243"/>
    </location>
</feature>
<sequence>MTHYRPKADLSQRFVHAGKRKRDTSPGPAPRRQRTLIVPGEGRDRPRSPVMPEEPMPLADFRSVAKPTGAAPTTSTRPTSSASQASSISRTDPGAPEIRQPSPALASLPPRPQSSISAARRAGPIDGDTLAKRPPAPLPSSLPSKPQTRCHMHAQTAPGGAAAVAAGQLAFGTSAQSSLPQPDARRIPRDGGSTAAQTSEAAKASSVSTLPAKPQLRPGGPQASTRADISRTPLQPVSPNSTPLPRPQAGVPEARRSTSTVTKSLIVPRSCRANSGVTAQQAASPSSTLLPRPQAGVSEARPTTSTVRTPIASASASAGEARDVVGGAPTSAQQDPPIASPPNTSEPSSAKTKATEGSNEEPKRDPWWTKFVGRLDAFLPSVHGTAHLPYKPETAPPRPRRRHLSNVDPKSGKKRTWYQATQMRLAAPKKAFSLPDVVIKAIEAAAAQPLKRSNYKGHRRRIFPTPYQEYKLRLAIIAINRTYNLAVTFLQERFSEDWYKKRPGALFAEFNPMLQGRFVNAATVSDECRGLLKDAPACTRKFAVHQAIKAFENGIKTCKPFKVALRELVRGYGTIHVQKERVNSEKGTFYTTYFDGEIKGLRGLKLPHDTTIIERNEKFYINVISDRHPLELPRLNKDDKICSIDPGVRTFATVYDPHGQRVVEVGAGDFARVWRLSRHIDRMVRRLKHLDKKRWIRMVKAIHRARDRVKNLVSEVHRKLASWLVSNFNIVQLPPFNSTRMSARAKRRISRSTVRSLLTWGHGRFRQHLLEQARASGIRVVIADESYTTQACSQCGELKKIGGSKFRRCPCGLNADRDANGARNIMLKFLIEVLFQNERPKD</sequence>
<proteinExistence type="predicted"/>
<feature type="compositionally biased region" description="Polar residues" evidence="2">
    <location>
        <begin position="272"/>
        <end position="289"/>
    </location>
</feature>
<evidence type="ECO:0000256" key="1">
    <source>
        <dbReference type="ARBA" id="ARBA00023125"/>
    </source>
</evidence>
<dbReference type="GO" id="GO:0003677">
    <property type="term" value="F:DNA binding"/>
    <property type="evidence" value="ECO:0007669"/>
    <property type="project" value="UniProtKB-KW"/>
</dbReference>
<feature type="region of interest" description="Disordered" evidence="2">
    <location>
        <begin position="1"/>
        <end position="366"/>
    </location>
</feature>
<feature type="compositionally biased region" description="Low complexity" evidence="2">
    <location>
        <begin position="67"/>
        <end position="91"/>
    </location>
</feature>
<feature type="compositionally biased region" description="Polar residues" evidence="2">
    <location>
        <begin position="341"/>
        <end position="357"/>
    </location>
</feature>
<dbReference type="Pfam" id="PF07282">
    <property type="entry name" value="Cas12f1-like_TNB"/>
    <property type="match status" value="1"/>
</dbReference>
<dbReference type="OrthoDB" id="2556737at2759"/>
<accession>A0A5C3ERQ8</accession>
<dbReference type="Proteomes" id="UP000323386">
    <property type="component" value="Unassembled WGS sequence"/>
</dbReference>
<dbReference type="PANTHER" id="PTHR36172:SF1">
    <property type="entry name" value="RESOLVASE-RELATED"/>
    <property type="match status" value="1"/>
</dbReference>
<name>A0A5C3ERQ8_9BASI</name>
<dbReference type="NCBIfam" id="NF040570">
    <property type="entry name" value="guided_TnpB"/>
    <property type="match status" value="1"/>
</dbReference>
<evidence type="ECO:0000259" key="3">
    <source>
        <dbReference type="Pfam" id="PF07282"/>
    </source>
</evidence>
<evidence type="ECO:0000313" key="5">
    <source>
        <dbReference type="Proteomes" id="UP000323386"/>
    </source>
</evidence>
<keyword evidence="1" id="KW-0238">DNA-binding</keyword>
<feature type="compositionally biased region" description="Basic and acidic residues" evidence="2">
    <location>
        <begin position="1"/>
        <end position="10"/>
    </location>
</feature>
<feature type="compositionally biased region" description="Polar residues" evidence="2">
    <location>
        <begin position="301"/>
        <end position="316"/>
    </location>
</feature>
<reference evidence="4 5" key="1">
    <citation type="submission" date="2018-03" db="EMBL/GenBank/DDBJ databases">
        <authorList>
            <person name="Guldener U."/>
        </authorList>
    </citation>
    <scope>NUCLEOTIDE SEQUENCE [LARGE SCALE GENOMIC DNA]</scope>
    <source>
        <strain evidence="4 5">DAOM196992</strain>
    </source>
</reference>
<feature type="compositionally biased region" description="Low complexity" evidence="2">
    <location>
        <begin position="154"/>
        <end position="172"/>
    </location>
</feature>
<evidence type="ECO:0000256" key="2">
    <source>
        <dbReference type="SAM" id="MobiDB-lite"/>
    </source>
</evidence>
<dbReference type="InterPro" id="IPR051491">
    <property type="entry name" value="Recombinase/Transposase-rel"/>
</dbReference>
<feature type="compositionally biased region" description="Low complexity" evidence="2">
    <location>
        <begin position="99"/>
        <end position="108"/>
    </location>
</feature>
<organism evidence="4 5">
    <name type="scientific">Pseudozyma flocculosa</name>
    <dbReference type="NCBI Taxonomy" id="84751"/>
    <lineage>
        <taxon>Eukaryota</taxon>
        <taxon>Fungi</taxon>
        <taxon>Dikarya</taxon>
        <taxon>Basidiomycota</taxon>
        <taxon>Ustilaginomycotina</taxon>
        <taxon>Ustilaginomycetes</taxon>
        <taxon>Ustilaginales</taxon>
        <taxon>Ustilaginaceae</taxon>
        <taxon>Pseudozyma</taxon>
    </lineage>
</organism>
<protein>
    <recommendedName>
        <fullName evidence="3">Cas12f1-like TNB domain-containing protein</fullName>
    </recommendedName>
</protein>